<dbReference type="PANTHER" id="PTHR46233">
    <property type="entry name" value="HYDROXYACYLGLUTATHIONE HYDROLASE GLOC"/>
    <property type="match status" value="1"/>
</dbReference>
<proteinExistence type="predicted"/>
<dbReference type="EC" id="3.1.2.6" evidence="2"/>
<evidence type="ECO:0000313" key="3">
    <source>
        <dbReference type="Proteomes" id="UP000092596"/>
    </source>
</evidence>
<accession>A0A1B0ZIC4</accession>
<dbReference type="InterPro" id="IPR036866">
    <property type="entry name" value="RibonucZ/Hydroxyglut_hydro"/>
</dbReference>
<dbReference type="RefSeq" id="WP_082991103.1">
    <property type="nucleotide sequence ID" value="NZ_CP012117.1"/>
</dbReference>
<dbReference type="Pfam" id="PF00753">
    <property type="entry name" value="Lactamase_B"/>
    <property type="match status" value="1"/>
</dbReference>
<dbReference type="CDD" id="cd06262">
    <property type="entry name" value="metallo-hydrolase-like_MBL-fold"/>
    <property type="match status" value="1"/>
</dbReference>
<reference evidence="2 3" key="1">
    <citation type="submission" date="2015-06" db="EMBL/GenBank/DDBJ databases">
        <title>Investigation of pathophysiology for high-risk pregnancy and development of treatment modality based on it.</title>
        <authorList>
            <person name="Kim B.-C."/>
            <person name="Lim S."/>
        </authorList>
    </citation>
    <scope>NUCLEOTIDE SEQUENCE [LARGE SCALE GENOMIC DNA]</scope>
    <source>
        <strain evidence="2 3">AD1-86</strain>
    </source>
</reference>
<feature type="domain" description="Metallo-beta-lactamase" evidence="1">
    <location>
        <begin position="40"/>
        <end position="209"/>
    </location>
</feature>
<gene>
    <name evidence="2" type="ORF">DAD186_11480</name>
</gene>
<dbReference type="InterPro" id="IPR001279">
    <property type="entry name" value="Metallo-B-lactamas"/>
</dbReference>
<dbReference type="KEGG" id="dva:DAD186_11480"/>
<name>A0A1B0ZIC4_9MICO</name>
<dbReference type="SUPFAM" id="SSF56281">
    <property type="entry name" value="Metallo-hydrolase/oxidoreductase"/>
    <property type="match status" value="1"/>
</dbReference>
<dbReference type="Proteomes" id="UP000092596">
    <property type="component" value="Chromosome"/>
</dbReference>
<dbReference type="PANTHER" id="PTHR46233:SF1">
    <property type="entry name" value="CONSERVED PROTEIN"/>
    <property type="match status" value="1"/>
</dbReference>
<dbReference type="SMART" id="SM00849">
    <property type="entry name" value="Lactamase_B"/>
    <property type="match status" value="1"/>
</dbReference>
<protein>
    <submittedName>
        <fullName evidence="2">Hydroxyacylglutathione hydrolase</fullName>
        <ecNumber evidence="2">3.1.2.6</ecNumber>
    </submittedName>
</protein>
<evidence type="ECO:0000313" key="2">
    <source>
        <dbReference type="EMBL" id="ANP27698.1"/>
    </source>
</evidence>
<evidence type="ECO:0000259" key="1">
    <source>
        <dbReference type="SMART" id="SM00849"/>
    </source>
</evidence>
<sequence>MVSMSTLRKQYTGSVTVGGESDVRTLGSLVIRKASVGPLDNNAYLLTCRVSGAQLLIDAAADAPRLMRLIREGSPTSRLDSILTTHSHHDHVGALAQIRAATQAKTFAGAKDAPEIPTPTDVPLSNGDTIRVGVNDLEIVSLRGHTPGSIAVIYWGQADGTHVFTGDSLFPGGVGATQGDSERFTSLINDVDTRLFQVLPDETWVYPGHGEDTTIGAERPHLDEWRERGW</sequence>
<dbReference type="AlphaFoldDB" id="A0A1B0ZIC4"/>
<dbReference type="GO" id="GO:0004416">
    <property type="term" value="F:hydroxyacylglutathione hydrolase activity"/>
    <property type="evidence" value="ECO:0007669"/>
    <property type="project" value="UniProtKB-EC"/>
</dbReference>
<dbReference type="STRING" id="1630135.DAD186_11480"/>
<dbReference type="EMBL" id="CP012117">
    <property type="protein sequence ID" value="ANP27698.1"/>
    <property type="molecule type" value="Genomic_DNA"/>
</dbReference>
<organism evidence="2 3">
    <name type="scientific">Dermabacter vaginalis</name>
    <dbReference type="NCBI Taxonomy" id="1630135"/>
    <lineage>
        <taxon>Bacteria</taxon>
        <taxon>Bacillati</taxon>
        <taxon>Actinomycetota</taxon>
        <taxon>Actinomycetes</taxon>
        <taxon>Micrococcales</taxon>
        <taxon>Dermabacteraceae</taxon>
        <taxon>Dermabacter</taxon>
    </lineage>
</organism>
<dbReference type="Gene3D" id="3.60.15.10">
    <property type="entry name" value="Ribonuclease Z/Hydroxyacylglutathione hydrolase-like"/>
    <property type="match status" value="1"/>
</dbReference>
<keyword evidence="2" id="KW-0378">Hydrolase</keyword>
<dbReference type="InterPro" id="IPR051453">
    <property type="entry name" value="MBL_Glyoxalase_II"/>
</dbReference>
<dbReference type="PATRIC" id="fig|1630135.4.peg.1150"/>